<dbReference type="Pfam" id="PF00296">
    <property type="entry name" value="Bac_luciferase"/>
    <property type="match status" value="1"/>
</dbReference>
<keyword evidence="4" id="KW-1185">Reference proteome</keyword>
<reference evidence="3 4" key="1">
    <citation type="submission" date="2019-06" db="EMBL/GenBank/DDBJ databases">
        <title>Sequencing the genomes of 1000 actinobacteria strains.</title>
        <authorList>
            <person name="Klenk H.-P."/>
        </authorList>
    </citation>
    <scope>NUCLEOTIDE SEQUENCE [LARGE SCALE GENOMIC DNA]</scope>
    <source>
        <strain evidence="3 4">DSM 46699</strain>
    </source>
</reference>
<gene>
    <name evidence="3" type="ORF">FHU35_14218</name>
</gene>
<dbReference type="InterPro" id="IPR036661">
    <property type="entry name" value="Luciferase-like_sf"/>
</dbReference>
<dbReference type="AlphaFoldDB" id="A0A561U3K0"/>
<evidence type="ECO:0000313" key="4">
    <source>
        <dbReference type="Proteomes" id="UP000316184"/>
    </source>
</evidence>
<comment type="caution">
    <text evidence="3">The sequence shown here is derived from an EMBL/GenBank/DDBJ whole genome shotgun (WGS) entry which is preliminary data.</text>
</comment>
<proteinExistence type="predicted"/>
<evidence type="ECO:0000256" key="1">
    <source>
        <dbReference type="ARBA" id="ARBA00023002"/>
    </source>
</evidence>
<evidence type="ECO:0000259" key="2">
    <source>
        <dbReference type="Pfam" id="PF00296"/>
    </source>
</evidence>
<dbReference type="PANTHER" id="PTHR43244">
    <property type="match status" value="1"/>
</dbReference>
<evidence type="ECO:0000313" key="3">
    <source>
        <dbReference type="EMBL" id="TWF93936.1"/>
    </source>
</evidence>
<dbReference type="InterPro" id="IPR050564">
    <property type="entry name" value="F420-G6PD/mer"/>
</dbReference>
<organism evidence="3 4">
    <name type="scientific">Saccharopolyspora dendranthemae</name>
    <dbReference type="NCBI Taxonomy" id="1181886"/>
    <lineage>
        <taxon>Bacteria</taxon>
        <taxon>Bacillati</taxon>
        <taxon>Actinomycetota</taxon>
        <taxon>Actinomycetes</taxon>
        <taxon>Pseudonocardiales</taxon>
        <taxon>Pseudonocardiaceae</taxon>
        <taxon>Saccharopolyspora</taxon>
    </lineage>
</organism>
<feature type="domain" description="Luciferase-like" evidence="2">
    <location>
        <begin position="26"/>
        <end position="180"/>
    </location>
</feature>
<dbReference type="EMBL" id="VIWX01000004">
    <property type="protein sequence ID" value="TWF93936.1"/>
    <property type="molecule type" value="Genomic_DNA"/>
</dbReference>
<keyword evidence="1" id="KW-0560">Oxidoreductase</keyword>
<protein>
    <submittedName>
        <fullName evidence="3">Putative F420-dependent oxidoreductase</fullName>
    </submittedName>
</protein>
<dbReference type="RefSeq" id="WP_145741923.1">
    <property type="nucleotide sequence ID" value="NZ_VIWX01000004.1"/>
</dbReference>
<dbReference type="InterPro" id="IPR011251">
    <property type="entry name" value="Luciferase-like_dom"/>
</dbReference>
<dbReference type="Gene3D" id="3.20.20.30">
    <property type="entry name" value="Luciferase-like domain"/>
    <property type="match status" value="1"/>
</dbReference>
<dbReference type="SUPFAM" id="SSF51679">
    <property type="entry name" value="Bacterial luciferase-like"/>
    <property type="match status" value="1"/>
</dbReference>
<dbReference type="PANTHER" id="PTHR43244:SF1">
    <property type="entry name" value="5,10-METHYLENETETRAHYDROMETHANOPTERIN REDUCTASE"/>
    <property type="match status" value="1"/>
</dbReference>
<dbReference type="CDD" id="cd01097">
    <property type="entry name" value="Tetrahydromethanopterin_reductase"/>
    <property type="match status" value="1"/>
</dbReference>
<name>A0A561U3K0_9PSEU</name>
<sequence>MNSVDTARRALGPVGTYLPVPFTEMPPIPAQRASARRLEKAGYSAIWVNEALGKDAFAQVGALLAGTDEVVFGTGIANIWVREPQTAHAAAATLAQAHPGRFVLGLGVGYPQQAAAVGRDFGSPVTTLRDYLSRMSAPADLPAPEAEYPRIVGAMGPRMTALGAELADGTLPVMQSPEFTTRTRQALGPEKLLVVGMAVGDDPQEVADGVRAHREAGADHVILMPTGSGLADGTDELEWLAPAVVGRGPVDHDFPNRGNASR</sequence>
<accession>A0A561U3K0</accession>
<dbReference type="OrthoDB" id="4760590at2"/>
<dbReference type="GO" id="GO:0016705">
    <property type="term" value="F:oxidoreductase activity, acting on paired donors, with incorporation or reduction of molecular oxygen"/>
    <property type="evidence" value="ECO:0007669"/>
    <property type="project" value="InterPro"/>
</dbReference>
<dbReference type="Proteomes" id="UP000316184">
    <property type="component" value="Unassembled WGS sequence"/>
</dbReference>